<dbReference type="SUPFAM" id="SSF88723">
    <property type="entry name" value="PIN domain-like"/>
    <property type="match status" value="1"/>
</dbReference>
<accession>A0A6G4XV03</accession>
<proteinExistence type="inferred from homology"/>
<protein>
    <recommendedName>
        <fullName evidence="6">Ribonuclease VapC</fullName>
        <shortName evidence="6">RNase VapC</shortName>
        <ecNumber evidence="6">3.1.-.-</ecNumber>
    </recommendedName>
    <alternativeName>
        <fullName evidence="6">Toxin VapC</fullName>
    </alternativeName>
</protein>
<evidence type="ECO:0000256" key="4">
    <source>
        <dbReference type="ARBA" id="ARBA00022801"/>
    </source>
</evidence>
<evidence type="ECO:0000256" key="6">
    <source>
        <dbReference type="HAMAP-Rule" id="MF_00265"/>
    </source>
</evidence>
<dbReference type="EMBL" id="JAAKZW010000231">
    <property type="protein sequence ID" value="NGO80600.1"/>
    <property type="molecule type" value="Genomic_DNA"/>
</dbReference>
<dbReference type="PANTHER" id="PTHR35901">
    <property type="entry name" value="RIBONUCLEASE VAPC3"/>
    <property type="match status" value="1"/>
</dbReference>
<feature type="domain" description="PIN" evidence="7">
    <location>
        <begin position="2"/>
        <end position="121"/>
    </location>
</feature>
<dbReference type="PANTHER" id="PTHR35901:SF1">
    <property type="entry name" value="EXONUCLEASE VAPC9"/>
    <property type="match status" value="1"/>
</dbReference>
<evidence type="ECO:0000256" key="2">
    <source>
        <dbReference type="ARBA" id="ARBA00022722"/>
    </source>
</evidence>
<organism evidence="8 9">
    <name type="scientific">Streptomyces mesophilus</name>
    <dbReference type="NCBI Taxonomy" id="1775132"/>
    <lineage>
        <taxon>Bacteria</taxon>
        <taxon>Bacillati</taxon>
        <taxon>Actinomycetota</taxon>
        <taxon>Actinomycetes</taxon>
        <taxon>Kitasatosporales</taxon>
        <taxon>Streptomycetaceae</taxon>
        <taxon>Streptomyces</taxon>
    </lineage>
</organism>
<keyword evidence="9" id="KW-1185">Reference proteome</keyword>
<dbReference type="InterPro" id="IPR002716">
    <property type="entry name" value="PIN_dom"/>
</dbReference>
<comment type="caution">
    <text evidence="8">The sequence shown here is derived from an EMBL/GenBank/DDBJ whole genome shotgun (WGS) entry which is preliminary data.</text>
</comment>
<evidence type="ECO:0000256" key="5">
    <source>
        <dbReference type="ARBA" id="ARBA00022842"/>
    </source>
</evidence>
<keyword evidence="5 6" id="KW-0460">Magnesium</keyword>
<dbReference type="Proteomes" id="UP000481109">
    <property type="component" value="Unassembled WGS sequence"/>
</dbReference>
<feature type="binding site" evidence="6">
    <location>
        <position position="96"/>
    </location>
    <ligand>
        <name>Mg(2+)</name>
        <dbReference type="ChEBI" id="CHEBI:18420"/>
    </ligand>
</feature>
<evidence type="ECO:0000259" key="7">
    <source>
        <dbReference type="Pfam" id="PF01850"/>
    </source>
</evidence>
<comment type="cofactor">
    <cofactor evidence="6">
        <name>Mg(2+)</name>
        <dbReference type="ChEBI" id="CHEBI:18420"/>
    </cofactor>
</comment>
<dbReference type="InterPro" id="IPR051619">
    <property type="entry name" value="TypeII_TA_RNase_PINc/VapC"/>
</dbReference>
<dbReference type="GO" id="GO:0090729">
    <property type="term" value="F:toxin activity"/>
    <property type="evidence" value="ECO:0007669"/>
    <property type="project" value="UniProtKB-KW"/>
</dbReference>
<dbReference type="InterPro" id="IPR022907">
    <property type="entry name" value="VapC_family"/>
</dbReference>
<evidence type="ECO:0000256" key="3">
    <source>
        <dbReference type="ARBA" id="ARBA00022723"/>
    </source>
</evidence>
<keyword evidence="3 6" id="KW-0479">Metal-binding</keyword>
<evidence type="ECO:0000313" key="9">
    <source>
        <dbReference type="Proteomes" id="UP000481109"/>
    </source>
</evidence>
<sequence length="132" mass="14112">MIVVDASVFAFALLDEGPLGQACRAELKADSRWIAPEHWTIEVASVVRGNLLGGKITVAQAERAVAALAAFDPVVPRTRVLLPRVWELRSNLTTYDAAYVAAAEIHGCALKTTDGRLARASGIRCQVDVITG</sequence>
<dbReference type="Pfam" id="PF01850">
    <property type="entry name" value="PIN"/>
    <property type="match status" value="1"/>
</dbReference>
<dbReference type="GO" id="GO:0004540">
    <property type="term" value="F:RNA nuclease activity"/>
    <property type="evidence" value="ECO:0007669"/>
    <property type="project" value="InterPro"/>
</dbReference>
<dbReference type="InterPro" id="IPR029060">
    <property type="entry name" value="PIN-like_dom_sf"/>
</dbReference>
<gene>
    <name evidence="6" type="primary">vapC</name>
    <name evidence="8" type="ORF">G6045_33820</name>
</gene>
<dbReference type="GO" id="GO:0000287">
    <property type="term" value="F:magnesium ion binding"/>
    <property type="evidence" value="ECO:0007669"/>
    <property type="project" value="UniProtKB-UniRule"/>
</dbReference>
<dbReference type="GO" id="GO:0016787">
    <property type="term" value="F:hydrolase activity"/>
    <property type="evidence" value="ECO:0007669"/>
    <property type="project" value="UniProtKB-KW"/>
</dbReference>
<dbReference type="HAMAP" id="MF_00265">
    <property type="entry name" value="VapC_Nob1"/>
    <property type="match status" value="1"/>
</dbReference>
<feature type="binding site" evidence="6">
    <location>
        <position position="5"/>
    </location>
    <ligand>
        <name>Mg(2+)</name>
        <dbReference type="ChEBI" id="CHEBI:18420"/>
    </ligand>
</feature>
<dbReference type="CDD" id="cd09873">
    <property type="entry name" value="PIN_Pae0151-like"/>
    <property type="match status" value="1"/>
</dbReference>
<comment type="function">
    <text evidence="6">Toxic component of a toxin-antitoxin (TA) system. An RNase.</text>
</comment>
<keyword evidence="2 6" id="KW-0540">Nuclease</keyword>
<keyword evidence="6" id="KW-0800">Toxin</keyword>
<dbReference type="Gene3D" id="3.40.50.1010">
    <property type="entry name" value="5'-nuclease"/>
    <property type="match status" value="1"/>
</dbReference>
<dbReference type="EC" id="3.1.-.-" evidence="6"/>
<dbReference type="InterPro" id="IPR044153">
    <property type="entry name" value="PIN_Pae0151-like"/>
</dbReference>
<reference evidence="8 9" key="1">
    <citation type="submission" date="2020-02" db="EMBL/GenBank/DDBJ databases">
        <title>Whole-genome analyses of novel actinobacteria.</title>
        <authorList>
            <person name="Sahin N."/>
            <person name="Tokatli A."/>
        </authorList>
    </citation>
    <scope>NUCLEOTIDE SEQUENCE [LARGE SCALE GENOMIC DNA]</scope>
    <source>
        <strain evidence="8 9">YC504</strain>
    </source>
</reference>
<dbReference type="AlphaFoldDB" id="A0A6G4XV03"/>
<comment type="similarity">
    <text evidence="6">Belongs to the PINc/VapC protein family.</text>
</comment>
<evidence type="ECO:0000256" key="1">
    <source>
        <dbReference type="ARBA" id="ARBA00022649"/>
    </source>
</evidence>
<keyword evidence="4 6" id="KW-0378">Hydrolase</keyword>
<evidence type="ECO:0000313" key="8">
    <source>
        <dbReference type="EMBL" id="NGO80600.1"/>
    </source>
</evidence>
<keyword evidence="1 6" id="KW-1277">Toxin-antitoxin system</keyword>
<name>A0A6G4XV03_9ACTN</name>
<dbReference type="RefSeq" id="WP_165336019.1">
    <property type="nucleotide sequence ID" value="NZ_JAAKZW010000231.1"/>
</dbReference>